<dbReference type="AlphaFoldDB" id="A0A9N9N793"/>
<dbReference type="Proteomes" id="UP000789375">
    <property type="component" value="Unassembled WGS sequence"/>
</dbReference>
<sequence length="64" mass="6746">ACGIISSRSDLIVAANAAQFGTVICRVVDSCPGCSFGDLDLSPAAFERIANLELGRAINWDFIN</sequence>
<dbReference type="PANTHER" id="PTHR31836:SF21">
    <property type="entry name" value="EXPANSIN-LIKE PROTEIN 7"/>
    <property type="match status" value="1"/>
</dbReference>
<reference evidence="2" key="1">
    <citation type="submission" date="2021-06" db="EMBL/GenBank/DDBJ databases">
        <authorList>
            <person name="Kallberg Y."/>
            <person name="Tangrot J."/>
            <person name="Rosling A."/>
        </authorList>
    </citation>
    <scope>NUCLEOTIDE SEQUENCE</scope>
    <source>
        <strain evidence="2">87-6 pot B 2015</strain>
    </source>
</reference>
<dbReference type="PANTHER" id="PTHR31836">
    <property type="match status" value="1"/>
</dbReference>
<dbReference type="SUPFAM" id="SSF50685">
    <property type="entry name" value="Barwin-like endoglucanases"/>
    <property type="match status" value="1"/>
</dbReference>
<keyword evidence="3" id="KW-1185">Reference proteome</keyword>
<name>A0A9N9N793_FUNMO</name>
<keyword evidence="1" id="KW-0732">Signal</keyword>
<evidence type="ECO:0000256" key="1">
    <source>
        <dbReference type="ARBA" id="ARBA00022729"/>
    </source>
</evidence>
<dbReference type="Gene3D" id="2.40.40.10">
    <property type="entry name" value="RlpA-like domain"/>
    <property type="match status" value="1"/>
</dbReference>
<protein>
    <submittedName>
        <fullName evidence="2">11411_t:CDS:1</fullName>
    </submittedName>
</protein>
<evidence type="ECO:0000313" key="3">
    <source>
        <dbReference type="Proteomes" id="UP000789375"/>
    </source>
</evidence>
<dbReference type="InterPro" id="IPR036908">
    <property type="entry name" value="RlpA-like_sf"/>
</dbReference>
<evidence type="ECO:0000313" key="2">
    <source>
        <dbReference type="EMBL" id="CAG8707174.1"/>
    </source>
</evidence>
<gene>
    <name evidence="2" type="ORF">FMOSSE_LOCUS14091</name>
</gene>
<accession>A0A9N9N793</accession>
<comment type="caution">
    <text evidence="2">The sequence shown here is derived from an EMBL/GenBank/DDBJ whole genome shotgun (WGS) entry which is preliminary data.</text>
</comment>
<proteinExistence type="predicted"/>
<dbReference type="InterPro" id="IPR051477">
    <property type="entry name" value="Expansin_CellWall"/>
</dbReference>
<dbReference type="EMBL" id="CAJVPP010009825">
    <property type="protein sequence ID" value="CAG8707174.1"/>
    <property type="molecule type" value="Genomic_DNA"/>
</dbReference>
<dbReference type="CDD" id="cd22191">
    <property type="entry name" value="DPBB_RlpA_EXP_N-like"/>
    <property type="match status" value="1"/>
</dbReference>
<organism evidence="2 3">
    <name type="scientific">Funneliformis mosseae</name>
    <name type="common">Endomycorrhizal fungus</name>
    <name type="synonym">Glomus mosseae</name>
    <dbReference type="NCBI Taxonomy" id="27381"/>
    <lineage>
        <taxon>Eukaryota</taxon>
        <taxon>Fungi</taxon>
        <taxon>Fungi incertae sedis</taxon>
        <taxon>Mucoromycota</taxon>
        <taxon>Glomeromycotina</taxon>
        <taxon>Glomeromycetes</taxon>
        <taxon>Glomerales</taxon>
        <taxon>Glomeraceae</taxon>
        <taxon>Funneliformis</taxon>
    </lineage>
</organism>
<feature type="non-terminal residue" evidence="2">
    <location>
        <position position="64"/>
    </location>
</feature>